<dbReference type="SUPFAM" id="SSF57850">
    <property type="entry name" value="RING/U-box"/>
    <property type="match status" value="1"/>
</dbReference>
<dbReference type="GO" id="GO:0006511">
    <property type="term" value="P:ubiquitin-dependent protein catabolic process"/>
    <property type="evidence" value="ECO:0007669"/>
    <property type="project" value="TreeGrafter"/>
</dbReference>
<accession>A0AAQ3QK80</accession>
<keyword evidence="1" id="KW-0479">Metal-binding</keyword>
<protein>
    <submittedName>
        <fullName evidence="6">E3 ubiquitin-protein ligase</fullName>
    </submittedName>
</protein>
<name>A0AAQ3QK80_9LILI</name>
<evidence type="ECO:0000313" key="7">
    <source>
        <dbReference type="Proteomes" id="UP001327560"/>
    </source>
</evidence>
<evidence type="ECO:0000259" key="5">
    <source>
        <dbReference type="PROSITE" id="PS50089"/>
    </source>
</evidence>
<keyword evidence="7" id="KW-1185">Reference proteome</keyword>
<dbReference type="EMBL" id="CP136896">
    <property type="protein sequence ID" value="WOL14399.1"/>
    <property type="molecule type" value="Genomic_DNA"/>
</dbReference>
<dbReference type="PANTHER" id="PTHR45931:SF16">
    <property type="entry name" value="RING_U-BOX SUPERFAMILY PROTEIN"/>
    <property type="match status" value="1"/>
</dbReference>
<evidence type="ECO:0000256" key="2">
    <source>
        <dbReference type="ARBA" id="ARBA00022771"/>
    </source>
</evidence>
<dbReference type="SMART" id="SM00184">
    <property type="entry name" value="RING"/>
    <property type="match status" value="1"/>
</dbReference>
<proteinExistence type="predicted"/>
<dbReference type="PROSITE" id="PS50089">
    <property type="entry name" value="ZF_RING_2"/>
    <property type="match status" value="1"/>
</dbReference>
<reference evidence="6 7" key="1">
    <citation type="submission" date="2023-10" db="EMBL/GenBank/DDBJ databases">
        <title>Chromosome-scale genome assembly provides insights into flower coloration mechanisms of Canna indica.</title>
        <authorList>
            <person name="Li C."/>
        </authorList>
    </citation>
    <scope>NUCLEOTIDE SEQUENCE [LARGE SCALE GENOMIC DNA]</scope>
    <source>
        <tissue evidence="6">Flower</tissue>
    </source>
</reference>
<dbReference type="Gene3D" id="3.30.40.10">
    <property type="entry name" value="Zinc/RING finger domain, C3HC4 (zinc finger)"/>
    <property type="match status" value="1"/>
</dbReference>
<keyword evidence="3" id="KW-0862">Zinc</keyword>
<dbReference type="InterPro" id="IPR013083">
    <property type="entry name" value="Znf_RING/FYVE/PHD"/>
</dbReference>
<evidence type="ECO:0000256" key="4">
    <source>
        <dbReference type="PROSITE-ProRule" id="PRU00175"/>
    </source>
</evidence>
<dbReference type="AlphaFoldDB" id="A0AAQ3QK80"/>
<gene>
    <name evidence="6" type="ORF">Cni_G23179</name>
</gene>
<dbReference type="GO" id="GO:0008270">
    <property type="term" value="F:zinc ion binding"/>
    <property type="evidence" value="ECO:0007669"/>
    <property type="project" value="UniProtKB-KW"/>
</dbReference>
<sequence>METDAATVQSYVDATVLVSVELKDMSTPLPEILKPFAPVVINASFALQVEAPWGEVVVPQPSLNRHFVFTLKMFLSQESRLESISSVLSGVIDTNSVIFIAEYMVNFLEETTKAAFDGGKSIEASIRFTGKYLNSSGGWSHHGGVPESMGVMEIVDYEGGQLETCTICFERFEVGEKVSRMPCSHIFHVACFTRLLGSSRRCPLCRRLMPARSVAFPLV</sequence>
<evidence type="ECO:0000256" key="1">
    <source>
        <dbReference type="ARBA" id="ARBA00022723"/>
    </source>
</evidence>
<organism evidence="6 7">
    <name type="scientific">Canna indica</name>
    <name type="common">Indian-shot</name>
    <dbReference type="NCBI Taxonomy" id="4628"/>
    <lineage>
        <taxon>Eukaryota</taxon>
        <taxon>Viridiplantae</taxon>
        <taxon>Streptophyta</taxon>
        <taxon>Embryophyta</taxon>
        <taxon>Tracheophyta</taxon>
        <taxon>Spermatophyta</taxon>
        <taxon>Magnoliopsida</taxon>
        <taxon>Liliopsida</taxon>
        <taxon>Zingiberales</taxon>
        <taxon>Cannaceae</taxon>
        <taxon>Canna</taxon>
    </lineage>
</organism>
<dbReference type="Proteomes" id="UP001327560">
    <property type="component" value="Chromosome 7"/>
</dbReference>
<evidence type="ECO:0000313" key="6">
    <source>
        <dbReference type="EMBL" id="WOL14399.1"/>
    </source>
</evidence>
<evidence type="ECO:0000256" key="3">
    <source>
        <dbReference type="ARBA" id="ARBA00022833"/>
    </source>
</evidence>
<keyword evidence="2 4" id="KW-0863">Zinc-finger</keyword>
<dbReference type="InterPro" id="IPR001841">
    <property type="entry name" value="Znf_RING"/>
</dbReference>
<dbReference type="PANTHER" id="PTHR45931">
    <property type="entry name" value="SI:CH211-59O9.10"/>
    <property type="match status" value="1"/>
</dbReference>
<dbReference type="InterPro" id="IPR051834">
    <property type="entry name" value="RING_finger_E3_ligase"/>
</dbReference>
<dbReference type="GO" id="GO:0005634">
    <property type="term" value="C:nucleus"/>
    <property type="evidence" value="ECO:0007669"/>
    <property type="project" value="TreeGrafter"/>
</dbReference>
<dbReference type="Pfam" id="PF13639">
    <property type="entry name" value="zf-RING_2"/>
    <property type="match status" value="1"/>
</dbReference>
<dbReference type="GO" id="GO:0061630">
    <property type="term" value="F:ubiquitin protein ligase activity"/>
    <property type="evidence" value="ECO:0007669"/>
    <property type="project" value="TreeGrafter"/>
</dbReference>
<feature type="domain" description="RING-type" evidence="5">
    <location>
        <begin position="165"/>
        <end position="206"/>
    </location>
</feature>